<sequence length="33" mass="3883">MRDKRVFSDARAGLTALSVWVRSMYRPQLDNSR</sequence>
<reference evidence="1 2" key="1">
    <citation type="submission" date="2019-09" db="EMBL/GenBank/DDBJ databases">
        <authorList>
            <person name="Dittami M. S."/>
        </authorList>
    </citation>
    <scope>NUCLEOTIDE SEQUENCE [LARGE SCALE GENOMIC DNA]</scope>
    <source>
        <strain evidence="1">SPHINGO391</strain>
    </source>
</reference>
<organism evidence="1 2">
    <name type="scientific">Sphingomonas aurantiaca</name>
    <dbReference type="NCBI Taxonomy" id="185949"/>
    <lineage>
        <taxon>Bacteria</taxon>
        <taxon>Pseudomonadati</taxon>
        <taxon>Pseudomonadota</taxon>
        <taxon>Alphaproteobacteria</taxon>
        <taxon>Sphingomonadales</taxon>
        <taxon>Sphingomonadaceae</taxon>
        <taxon>Sphingomonas</taxon>
    </lineage>
</organism>
<dbReference type="AlphaFoldDB" id="A0A5E7XQF6"/>
<proteinExistence type="predicted"/>
<evidence type="ECO:0000313" key="1">
    <source>
        <dbReference type="EMBL" id="VVS96239.1"/>
    </source>
</evidence>
<dbReference type="Proteomes" id="UP000326857">
    <property type="component" value="Unassembled WGS sequence"/>
</dbReference>
<evidence type="ECO:0000313" key="2">
    <source>
        <dbReference type="Proteomes" id="UP000326857"/>
    </source>
</evidence>
<name>A0A5E7XQF6_9SPHN</name>
<dbReference type="EMBL" id="CABVLI010000002">
    <property type="protein sequence ID" value="VVS96239.1"/>
    <property type="molecule type" value="Genomic_DNA"/>
</dbReference>
<gene>
    <name evidence="1" type="ORF">SPHINGO391_100023</name>
</gene>
<accession>A0A5E7XQF6</accession>
<protein>
    <submittedName>
        <fullName evidence="1">Uncharacterized protein</fullName>
    </submittedName>
</protein>